<proteinExistence type="inferred from homology"/>
<dbReference type="Gene3D" id="3.90.1150.10">
    <property type="entry name" value="Aspartate Aminotransferase, domain 1"/>
    <property type="match status" value="1"/>
</dbReference>
<dbReference type="InterPro" id="IPR004839">
    <property type="entry name" value="Aminotransferase_I/II_large"/>
</dbReference>
<evidence type="ECO:0000256" key="1">
    <source>
        <dbReference type="ARBA" id="ARBA00001933"/>
    </source>
</evidence>
<dbReference type="SUPFAM" id="SSF53383">
    <property type="entry name" value="PLP-dependent transferases"/>
    <property type="match status" value="1"/>
</dbReference>
<feature type="domain" description="Aminotransferase class I/classII large" evidence="6">
    <location>
        <begin position="32"/>
        <end position="398"/>
    </location>
</feature>
<dbReference type="Gene3D" id="3.40.640.10">
    <property type="entry name" value="Type I PLP-dependent aspartate aminotransferase-like (Major domain)"/>
    <property type="match status" value="1"/>
</dbReference>
<keyword evidence="4 7" id="KW-0808">Transferase</keyword>
<evidence type="ECO:0000259" key="6">
    <source>
        <dbReference type="Pfam" id="PF00155"/>
    </source>
</evidence>
<organism evidence="7 8">
    <name type="scientific">Hymenobacter setariae</name>
    <dbReference type="NCBI Taxonomy" id="2594794"/>
    <lineage>
        <taxon>Bacteria</taxon>
        <taxon>Pseudomonadati</taxon>
        <taxon>Bacteroidota</taxon>
        <taxon>Cytophagia</taxon>
        <taxon>Cytophagales</taxon>
        <taxon>Hymenobacteraceae</taxon>
        <taxon>Hymenobacter</taxon>
    </lineage>
</organism>
<dbReference type="CDD" id="cd00609">
    <property type="entry name" value="AAT_like"/>
    <property type="match status" value="1"/>
</dbReference>
<dbReference type="PANTHER" id="PTHR46383">
    <property type="entry name" value="ASPARTATE AMINOTRANSFERASE"/>
    <property type="match status" value="1"/>
</dbReference>
<accession>A0A558BRK7</accession>
<evidence type="ECO:0000256" key="3">
    <source>
        <dbReference type="ARBA" id="ARBA00022576"/>
    </source>
</evidence>
<dbReference type="EMBL" id="VMRJ01000004">
    <property type="protein sequence ID" value="TVT39149.1"/>
    <property type="molecule type" value="Genomic_DNA"/>
</dbReference>
<keyword evidence="5" id="KW-0663">Pyridoxal phosphate</keyword>
<keyword evidence="8" id="KW-1185">Reference proteome</keyword>
<dbReference type="GO" id="GO:0030170">
    <property type="term" value="F:pyridoxal phosphate binding"/>
    <property type="evidence" value="ECO:0007669"/>
    <property type="project" value="InterPro"/>
</dbReference>
<evidence type="ECO:0000256" key="2">
    <source>
        <dbReference type="ARBA" id="ARBA00007441"/>
    </source>
</evidence>
<dbReference type="InterPro" id="IPR015421">
    <property type="entry name" value="PyrdxlP-dep_Trfase_major"/>
</dbReference>
<dbReference type="Proteomes" id="UP000317624">
    <property type="component" value="Unassembled WGS sequence"/>
</dbReference>
<keyword evidence="3 7" id="KW-0032">Aminotransferase</keyword>
<dbReference type="RefSeq" id="WP_144849724.1">
    <property type="nucleotide sequence ID" value="NZ_VMRJ01000004.1"/>
</dbReference>
<dbReference type="PANTHER" id="PTHR46383:SF1">
    <property type="entry name" value="ASPARTATE AMINOTRANSFERASE"/>
    <property type="match status" value="1"/>
</dbReference>
<dbReference type="InterPro" id="IPR050596">
    <property type="entry name" value="AspAT/PAT-like"/>
</dbReference>
<evidence type="ECO:0000313" key="7">
    <source>
        <dbReference type="EMBL" id="TVT39149.1"/>
    </source>
</evidence>
<dbReference type="GO" id="GO:0006520">
    <property type="term" value="P:amino acid metabolic process"/>
    <property type="evidence" value="ECO:0007669"/>
    <property type="project" value="InterPro"/>
</dbReference>
<dbReference type="Pfam" id="PF00155">
    <property type="entry name" value="Aminotran_1_2"/>
    <property type="match status" value="1"/>
</dbReference>
<evidence type="ECO:0000256" key="4">
    <source>
        <dbReference type="ARBA" id="ARBA00022679"/>
    </source>
</evidence>
<gene>
    <name evidence="7" type="ORF">FNT36_15930</name>
</gene>
<name>A0A558BRK7_9BACT</name>
<protein>
    <submittedName>
        <fullName evidence="7">Aminotransferase class I/II-fold pyridoxal phosphate-dependent enzyme</fullName>
    </submittedName>
</protein>
<comment type="similarity">
    <text evidence="2">Belongs to the class-I pyridoxal-phosphate-dependent aminotransferase family.</text>
</comment>
<reference evidence="7 8" key="1">
    <citation type="submission" date="2019-07" db="EMBL/GenBank/DDBJ databases">
        <title>Hymenobacter sp. straun FUR1 Genome sequencing and assembly.</title>
        <authorList>
            <person name="Chhetri G."/>
        </authorList>
    </citation>
    <scope>NUCLEOTIDE SEQUENCE [LARGE SCALE GENOMIC DNA]</scope>
    <source>
        <strain evidence="7 8">Fur1</strain>
    </source>
</reference>
<dbReference type="InterPro" id="IPR015422">
    <property type="entry name" value="PyrdxlP-dep_Trfase_small"/>
</dbReference>
<dbReference type="AlphaFoldDB" id="A0A558BRK7"/>
<comment type="caution">
    <text evidence="7">The sequence shown here is derived from an EMBL/GenBank/DDBJ whole genome shotgun (WGS) entry which is preliminary data.</text>
</comment>
<evidence type="ECO:0000256" key="5">
    <source>
        <dbReference type="ARBA" id="ARBA00022898"/>
    </source>
</evidence>
<comment type="cofactor">
    <cofactor evidence="1">
        <name>pyridoxal 5'-phosphate</name>
        <dbReference type="ChEBI" id="CHEBI:597326"/>
    </cofactor>
</comment>
<sequence>MRISRLVDQMSGSEIIRIGNAVSEQIRQGATICNLTIGDFDTELFPIPAGLRDGVTAAYQAGQTNYPPAPGIADLRQAAADFLQARLGLSYSPTDELLVAGGSRPLIYAAYLALVDPGDRVVYPVPSWNNNHYCHLSGAEQVAVTTQPEHAFMPTAAELAPHLAGATLLALCSPLNPTGTVFTKEVLEEICDLVLAENQRRGPDEKPLYILYDQIYWLLTFGETQHFDPVSLRPALRDYVVYIDGISKCFAATGVRVGYSFGPKLIIDKMKGLLGHIGAWAPKAEQVATAAFLPQTEAVDAYLADLKHGLQASLDAFYHGLKDLQAQGYPVDAIAPAGAIYLTAKIDALGRTTPTGEVLATTREITSYLLTEAKLAIVPFSAFGAPASEPWFRLSVGAESLDSIQAALPRLQAALDKLS</sequence>
<dbReference type="InterPro" id="IPR015424">
    <property type="entry name" value="PyrdxlP-dep_Trfase"/>
</dbReference>
<dbReference type="OrthoDB" id="9763453at2"/>
<dbReference type="GO" id="GO:0008483">
    <property type="term" value="F:transaminase activity"/>
    <property type="evidence" value="ECO:0007669"/>
    <property type="project" value="UniProtKB-KW"/>
</dbReference>
<evidence type="ECO:0000313" key="8">
    <source>
        <dbReference type="Proteomes" id="UP000317624"/>
    </source>
</evidence>